<evidence type="ECO:0000256" key="7">
    <source>
        <dbReference type="ARBA" id="ARBA00023136"/>
    </source>
</evidence>
<sequence>MTIKDLSTKLRMHHVPIVLQMVLNVCLIGMALVLSVLLIYETWSIFSLIFLTNDTTVSYYQFTDELLVFFLYFEFLALIIKYFEAKFHFPLRYFIYIGITAIIRLIIVDHDDALHTLGWSLAILVLIGALFLSNLRQTKESH</sequence>
<keyword evidence="5 8" id="KW-0812">Transmembrane</keyword>
<accession>A0ABU1J373</accession>
<dbReference type="PANTHER" id="PTHR37819">
    <property type="entry name" value="PROTEIN PSIE"/>
    <property type="match status" value="1"/>
</dbReference>
<protein>
    <recommendedName>
        <fullName evidence="3">Protein PsiE</fullName>
    </recommendedName>
</protein>
<evidence type="ECO:0000256" key="4">
    <source>
        <dbReference type="ARBA" id="ARBA00022475"/>
    </source>
</evidence>
<feature type="transmembrane region" description="Helical" evidence="8">
    <location>
        <begin position="21"/>
        <end position="46"/>
    </location>
</feature>
<dbReference type="PIRSF" id="PIRSF029598">
    <property type="entry name" value="PsiE"/>
    <property type="match status" value="1"/>
</dbReference>
<evidence type="ECO:0000256" key="5">
    <source>
        <dbReference type="ARBA" id="ARBA00022692"/>
    </source>
</evidence>
<name>A0ABU1J373_9BACL</name>
<keyword evidence="6 8" id="KW-1133">Transmembrane helix</keyword>
<feature type="transmembrane region" description="Helical" evidence="8">
    <location>
        <begin position="90"/>
        <end position="107"/>
    </location>
</feature>
<feature type="transmembrane region" description="Helical" evidence="8">
    <location>
        <begin position="113"/>
        <end position="132"/>
    </location>
</feature>
<evidence type="ECO:0000313" key="10">
    <source>
        <dbReference type="Proteomes" id="UP001185028"/>
    </source>
</evidence>
<comment type="similarity">
    <text evidence="2">Belongs to the PsiE family.</text>
</comment>
<evidence type="ECO:0000256" key="3">
    <source>
        <dbReference type="ARBA" id="ARBA00021903"/>
    </source>
</evidence>
<evidence type="ECO:0000256" key="1">
    <source>
        <dbReference type="ARBA" id="ARBA00004429"/>
    </source>
</evidence>
<evidence type="ECO:0000256" key="8">
    <source>
        <dbReference type="SAM" id="Phobius"/>
    </source>
</evidence>
<dbReference type="EMBL" id="JAVDQH010000020">
    <property type="protein sequence ID" value="MDR6245943.1"/>
    <property type="molecule type" value="Genomic_DNA"/>
</dbReference>
<dbReference type="RefSeq" id="WP_188777055.1">
    <property type="nucleotide sequence ID" value="NZ_BMMB01000008.1"/>
</dbReference>
<dbReference type="Pfam" id="PF06146">
    <property type="entry name" value="PsiE"/>
    <property type="match status" value="1"/>
</dbReference>
<comment type="caution">
    <text evidence="9">The sequence shown here is derived from an EMBL/GenBank/DDBJ whole genome shotgun (WGS) entry which is preliminary data.</text>
</comment>
<evidence type="ECO:0000313" key="9">
    <source>
        <dbReference type="EMBL" id="MDR6245943.1"/>
    </source>
</evidence>
<feature type="transmembrane region" description="Helical" evidence="8">
    <location>
        <begin position="66"/>
        <end position="83"/>
    </location>
</feature>
<organism evidence="9 10">
    <name type="scientific">Paenibacillus hunanensis</name>
    <dbReference type="NCBI Taxonomy" id="539262"/>
    <lineage>
        <taxon>Bacteria</taxon>
        <taxon>Bacillati</taxon>
        <taxon>Bacillota</taxon>
        <taxon>Bacilli</taxon>
        <taxon>Bacillales</taxon>
        <taxon>Paenibacillaceae</taxon>
        <taxon>Paenibacillus</taxon>
    </lineage>
</organism>
<evidence type="ECO:0000256" key="6">
    <source>
        <dbReference type="ARBA" id="ARBA00022989"/>
    </source>
</evidence>
<dbReference type="Proteomes" id="UP001185028">
    <property type="component" value="Unassembled WGS sequence"/>
</dbReference>
<proteinExistence type="inferred from homology"/>
<dbReference type="InterPro" id="IPR009315">
    <property type="entry name" value="P_starv_induced_PsiE"/>
</dbReference>
<keyword evidence="4" id="KW-1003">Cell membrane</keyword>
<reference evidence="9 10" key="1">
    <citation type="submission" date="2023-07" db="EMBL/GenBank/DDBJ databases">
        <title>Genomic Encyclopedia of Type Strains, Phase IV (KMG-IV): sequencing the most valuable type-strain genomes for metagenomic binning, comparative biology and taxonomic classification.</title>
        <authorList>
            <person name="Goeker M."/>
        </authorList>
    </citation>
    <scope>NUCLEOTIDE SEQUENCE [LARGE SCALE GENOMIC DNA]</scope>
    <source>
        <strain evidence="9 10">DSM 22170</strain>
    </source>
</reference>
<keyword evidence="7 8" id="KW-0472">Membrane</keyword>
<dbReference type="InterPro" id="IPR020948">
    <property type="entry name" value="P_starv_induced_PsiE-like"/>
</dbReference>
<keyword evidence="10" id="KW-1185">Reference proteome</keyword>
<dbReference type="PANTHER" id="PTHR37819:SF1">
    <property type="entry name" value="PROTEIN PSIE"/>
    <property type="match status" value="1"/>
</dbReference>
<gene>
    <name evidence="9" type="ORF">JOC58_003859</name>
</gene>
<dbReference type="NCBIfam" id="NF002765">
    <property type="entry name" value="PRK02833.1-3"/>
    <property type="match status" value="1"/>
</dbReference>
<evidence type="ECO:0000256" key="2">
    <source>
        <dbReference type="ARBA" id="ARBA00005632"/>
    </source>
</evidence>
<comment type="subcellular location">
    <subcellularLocation>
        <location evidence="1">Cell inner membrane</location>
        <topology evidence="1">Multi-pass membrane protein</topology>
    </subcellularLocation>
</comment>